<feature type="transmembrane region" description="Helical" evidence="1">
    <location>
        <begin position="225"/>
        <end position="246"/>
    </location>
</feature>
<keyword evidence="1" id="KW-0812">Transmembrane</keyword>
<feature type="transmembrane region" description="Helical" evidence="1">
    <location>
        <begin position="175"/>
        <end position="192"/>
    </location>
</feature>
<evidence type="ECO:0008006" key="4">
    <source>
        <dbReference type="Google" id="ProtNLM"/>
    </source>
</evidence>
<evidence type="ECO:0000256" key="1">
    <source>
        <dbReference type="SAM" id="Phobius"/>
    </source>
</evidence>
<dbReference type="PANTHER" id="PTHR41307">
    <property type="entry name" value="MEMBRANE PROTEIN-RELATED"/>
    <property type="match status" value="1"/>
</dbReference>
<feature type="transmembrane region" description="Helical" evidence="1">
    <location>
        <begin position="106"/>
        <end position="126"/>
    </location>
</feature>
<dbReference type="SUPFAM" id="SSF103473">
    <property type="entry name" value="MFS general substrate transporter"/>
    <property type="match status" value="1"/>
</dbReference>
<protein>
    <recommendedName>
        <fullName evidence="4">NADH dehydrogenase</fullName>
    </recommendedName>
</protein>
<feature type="transmembrane region" description="Helical" evidence="1">
    <location>
        <begin position="197"/>
        <end position="213"/>
    </location>
</feature>
<comment type="caution">
    <text evidence="2">The sequence shown here is derived from an EMBL/GenBank/DDBJ whole genome shotgun (WGS) entry which is preliminary data.</text>
</comment>
<dbReference type="Proteomes" id="UP000004725">
    <property type="component" value="Unassembled WGS sequence"/>
</dbReference>
<evidence type="ECO:0000313" key="3">
    <source>
        <dbReference type="Proteomes" id="UP000004725"/>
    </source>
</evidence>
<organism evidence="2 3">
    <name type="scientific">Planococcus antarcticus DSM 14505</name>
    <dbReference type="NCBI Taxonomy" id="1185653"/>
    <lineage>
        <taxon>Bacteria</taxon>
        <taxon>Bacillati</taxon>
        <taxon>Bacillota</taxon>
        <taxon>Bacilli</taxon>
        <taxon>Bacillales</taxon>
        <taxon>Caryophanaceae</taxon>
        <taxon>Planococcus</taxon>
    </lineage>
</organism>
<keyword evidence="1" id="KW-0472">Membrane</keyword>
<name>A0AA87IKE4_9BACL</name>
<evidence type="ECO:0000313" key="2">
    <source>
        <dbReference type="EMBL" id="EIM06468.1"/>
    </source>
</evidence>
<feature type="transmembrane region" description="Helical" evidence="1">
    <location>
        <begin position="138"/>
        <end position="160"/>
    </location>
</feature>
<dbReference type="Pfam" id="PF06570">
    <property type="entry name" value="DUF1129"/>
    <property type="match status" value="1"/>
</dbReference>
<keyword evidence="1" id="KW-1133">Transmembrane helix</keyword>
<dbReference type="AlphaFoldDB" id="A0AA87IKE4"/>
<proteinExistence type="predicted"/>
<feature type="transmembrane region" description="Helical" evidence="1">
    <location>
        <begin position="74"/>
        <end position="94"/>
    </location>
</feature>
<dbReference type="RefSeq" id="WP_006830175.1">
    <property type="nucleotide sequence ID" value="NZ_AJYB01000030.1"/>
</dbReference>
<gene>
    <name evidence="2" type="ORF">A1A1_10971</name>
</gene>
<dbReference type="InterPro" id="IPR036259">
    <property type="entry name" value="MFS_trans_sf"/>
</dbReference>
<dbReference type="SUPFAM" id="SSF158560">
    <property type="entry name" value="BH3980-like"/>
    <property type="match status" value="1"/>
</dbReference>
<sequence>MLSAKSEQFLLELRVHLIQHGKNDEDVNSIVEELESHLVESEKNGKSVESIVGNDPKQYIKSIGKTLPTDKKELFVLIPSTILVILAYLCYVPAIEGNFRVSQNILLWGSIIVLLTLAVYAFVLFKGFPKLHNSPVKFGLLMVGVSVLVVGTWVGLYFWVNQKVDSNYFVATAEQSYIIAAFCILVFTLYALYTKSWITIIVAGVMSVGPIVERLIPKEINEDPFYISLTLIGMLIIAVLLILYFIRKSKKKTNSI</sequence>
<dbReference type="PANTHER" id="PTHR41307:SF1">
    <property type="entry name" value="MEMBRANE PROTEIN"/>
    <property type="match status" value="1"/>
</dbReference>
<dbReference type="InterPro" id="IPR009214">
    <property type="entry name" value="DUF1129"/>
</dbReference>
<reference evidence="2 3" key="1">
    <citation type="journal article" date="2012" name="J. Bacteriol.">
        <title>Genome Sequence of the Antarctic Psychrophile Bacterium Planococcus antarcticus DSM 14505.</title>
        <authorList>
            <person name="Margolles A."/>
            <person name="Gueimonde M."/>
            <person name="Sanchez B."/>
        </authorList>
    </citation>
    <scope>NUCLEOTIDE SEQUENCE [LARGE SCALE GENOMIC DNA]</scope>
    <source>
        <strain evidence="2 3">DSM 14505</strain>
    </source>
</reference>
<dbReference type="EMBL" id="AJYB01000030">
    <property type="protein sequence ID" value="EIM06468.1"/>
    <property type="molecule type" value="Genomic_DNA"/>
</dbReference>
<accession>A0AA87IKE4</accession>